<dbReference type="Proteomes" id="UP000829196">
    <property type="component" value="Unassembled WGS sequence"/>
</dbReference>
<comment type="caution">
    <text evidence="2">The sequence shown here is derived from an EMBL/GenBank/DDBJ whole genome shotgun (WGS) entry which is preliminary data.</text>
</comment>
<gene>
    <name evidence="2" type="ORF">KFK09_025909</name>
</gene>
<evidence type="ECO:0000313" key="3">
    <source>
        <dbReference type="Proteomes" id="UP000829196"/>
    </source>
</evidence>
<protein>
    <submittedName>
        <fullName evidence="2">Uncharacterized protein</fullName>
    </submittedName>
</protein>
<organism evidence="2 3">
    <name type="scientific">Dendrobium nobile</name>
    <name type="common">Orchid</name>
    <dbReference type="NCBI Taxonomy" id="94219"/>
    <lineage>
        <taxon>Eukaryota</taxon>
        <taxon>Viridiplantae</taxon>
        <taxon>Streptophyta</taxon>
        <taxon>Embryophyta</taxon>
        <taxon>Tracheophyta</taxon>
        <taxon>Spermatophyta</taxon>
        <taxon>Magnoliopsida</taxon>
        <taxon>Liliopsida</taxon>
        <taxon>Asparagales</taxon>
        <taxon>Orchidaceae</taxon>
        <taxon>Epidendroideae</taxon>
        <taxon>Malaxideae</taxon>
        <taxon>Dendrobiinae</taxon>
        <taxon>Dendrobium</taxon>
    </lineage>
</organism>
<sequence length="198" mass="21649">MFAIGQRCDSLKLIHLGLTFSMLASVSLSLPLRPASASGSSTSTSSLPLTTSTPPIYSESFDLTVPSIHRFLAPSSSAQSNEPRPSRRSLLILGLGGVQSMQMEGMAGMLLYLFERGGKGRLVALISSIWPMDSRGWGPFFFSKKIISSSSPSSLILVCVRAAEKCSYIIIFLRHHLQLELERQREQKRPTKGPCAFN</sequence>
<feature type="chain" id="PRO_5035821903" evidence="1">
    <location>
        <begin position="30"/>
        <end position="198"/>
    </location>
</feature>
<evidence type="ECO:0000313" key="2">
    <source>
        <dbReference type="EMBL" id="KAI0491649.1"/>
    </source>
</evidence>
<proteinExistence type="predicted"/>
<keyword evidence="1" id="KW-0732">Signal</keyword>
<keyword evidence="3" id="KW-1185">Reference proteome</keyword>
<evidence type="ECO:0000256" key="1">
    <source>
        <dbReference type="SAM" id="SignalP"/>
    </source>
</evidence>
<feature type="signal peptide" evidence="1">
    <location>
        <begin position="1"/>
        <end position="29"/>
    </location>
</feature>
<accession>A0A8T3A6F6</accession>
<reference evidence="2" key="1">
    <citation type="journal article" date="2022" name="Front. Genet.">
        <title>Chromosome-Scale Assembly of the Dendrobium nobile Genome Provides Insights Into the Molecular Mechanism of the Biosynthesis of the Medicinal Active Ingredient of Dendrobium.</title>
        <authorList>
            <person name="Xu Q."/>
            <person name="Niu S.-C."/>
            <person name="Li K.-L."/>
            <person name="Zheng P.-J."/>
            <person name="Zhang X.-J."/>
            <person name="Jia Y."/>
            <person name="Liu Y."/>
            <person name="Niu Y.-X."/>
            <person name="Yu L.-H."/>
            <person name="Chen D.-F."/>
            <person name="Zhang G.-Q."/>
        </authorList>
    </citation>
    <scope>NUCLEOTIDE SEQUENCE</scope>
    <source>
        <tissue evidence="2">Leaf</tissue>
    </source>
</reference>
<dbReference type="AlphaFoldDB" id="A0A8T3A6F6"/>
<dbReference type="EMBL" id="JAGYWB010000018">
    <property type="protein sequence ID" value="KAI0491649.1"/>
    <property type="molecule type" value="Genomic_DNA"/>
</dbReference>
<name>A0A8T3A6F6_DENNO</name>